<accession>A0ABZ1CSG3</accession>
<dbReference type="InterPro" id="IPR023296">
    <property type="entry name" value="Glyco_hydro_beta-prop_sf"/>
</dbReference>
<evidence type="ECO:0000256" key="7">
    <source>
        <dbReference type="SAM" id="SignalP"/>
    </source>
</evidence>
<evidence type="ECO:0000256" key="4">
    <source>
        <dbReference type="ARBA" id="ARBA00023295"/>
    </source>
</evidence>
<dbReference type="Gene3D" id="2.115.10.20">
    <property type="entry name" value="Glycosyl hydrolase domain, family 43"/>
    <property type="match status" value="1"/>
</dbReference>
<protein>
    <recommendedName>
        <fullName evidence="10">Arabinanase/levansucrase/invertase</fullName>
    </recommendedName>
</protein>
<comment type="similarity">
    <text evidence="1 5">Belongs to the glycosyl hydrolase 43 family.</text>
</comment>
<dbReference type="PANTHER" id="PTHR43817:SF1">
    <property type="entry name" value="HYDROLASE, FAMILY 43, PUTATIVE (AFU_ORTHOLOGUE AFUA_3G01660)-RELATED"/>
    <property type="match status" value="1"/>
</dbReference>
<keyword evidence="2 7" id="KW-0732">Signal</keyword>
<feature type="signal peptide" evidence="7">
    <location>
        <begin position="1"/>
        <end position="17"/>
    </location>
</feature>
<dbReference type="GeneID" id="87953767"/>
<organism evidence="8 9">
    <name type="scientific">Kwoniella shivajii</name>
    <dbReference type="NCBI Taxonomy" id="564305"/>
    <lineage>
        <taxon>Eukaryota</taxon>
        <taxon>Fungi</taxon>
        <taxon>Dikarya</taxon>
        <taxon>Basidiomycota</taxon>
        <taxon>Agaricomycotina</taxon>
        <taxon>Tremellomycetes</taxon>
        <taxon>Tremellales</taxon>
        <taxon>Cryptococcaceae</taxon>
        <taxon>Kwoniella</taxon>
    </lineage>
</organism>
<gene>
    <name evidence="8" type="ORF">IL334_001636</name>
</gene>
<dbReference type="Proteomes" id="UP001329825">
    <property type="component" value="Chromosome 2"/>
</dbReference>
<sequence length="392" mass="42384">MIFTTLFASCLLGVATAATFTNPLRPSGPDPFIVYDHDTSSYLFMQTNGDALRVTKSPTLAGISDYGNEHLVLQTQEMKDKPTVWAGEIHKIDGIWYIYYSHADAVYVVTGTKDPVGSYKNPVKLYDKGWGIDGTVLVVGVNNYFVWSCHSEDVSDNNIGGSSICISPLTSPTKIDQDRISIISRPEQAWEETGGKTNEGPQPLYWGDQIFITYSASFCSTADYSLGLLHLSGDDPMNAGAWIKKTDGPVFKTGNGEYGPGHNGMFLSPDKSELWNIYHATTNSAGSCGNDRSTFAQKVDGTNGLDFGIPVGPGQSEGPSGEDTASKPAESDINAVATSSKAVTDVATTSTKRRSQRTRPAVRMVNTVTVRREGSARSKAKRARFAEDDDVL</sequence>
<feature type="region of interest" description="Disordered" evidence="6">
    <location>
        <begin position="306"/>
        <end position="392"/>
    </location>
</feature>
<dbReference type="PANTHER" id="PTHR43817">
    <property type="entry name" value="GLYCOSYL HYDROLASE"/>
    <property type="match status" value="1"/>
</dbReference>
<evidence type="ECO:0000256" key="5">
    <source>
        <dbReference type="RuleBase" id="RU361187"/>
    </source>
</evidence>
<dbReference type="EMBL" id="CP141882">
    <property type="protein sequence ID" value="WRT64702.1"/>
    <property type="molecule type" value="Genomic_DNA"/>
</dbReference>
<reference evidence="8 9" key="1">
    <citation type="submission" date="2024-01" db="EMBL/GenBank/DDBJ databases">
        <title>Comparative genomics of Cryptococcus and Kwoniella reveals pathogenesis evolution and contrasting modes of karyotype evolution via chromosome fusion or intercentromeric recombination.</title>
        <authorList>
            <person name="Coelho M.A."/>
            <person name="David-Palma M."/>
            <person name="Shea T."/>
            <person name="Bowers K."/>
            <person name="McGinley-Smith S."/>
            <person name="Mohammad A.W."/>
            <person name="Gnirke A."/>
            <person name="Yurkov A.M."/>
            <person name="Nowrousian M."/>
            <person name="Sun S."/>
            <person name="Cuomo C.A."/>
            <person name="Heitman J."/>
        </authorList>
    </citation>
    <scope>NUCLEOTIDE SEQUENCE [LARGE SCALE GENOMIC DNA]</scope>
    <source>
        <strain evidence="8">CBS 11374</strain>
    </source>
</reference>
<dbReference type="InterPro" id="IPR006710">
    <property type="entry name" value="Glyco_hydro_43"/>
</dbReference>
<evidence type="ECO:0000313" key="9">
    <source>
        <dbReference type="Proteomes" id="UP001329825"/>
    </source>
</evidence>
<evidence type="ECO:0000256" key="1">
    <source>
        <dbReference type="ARBA" id="ARBA00009865"/>
    </source>
</evidence>
<evidence type="ECO:0000256" key="6">
    <source>
        <dbReference type="SAM" id="MobiDB-lite"/>
    </source>
</evidence>
<dbReference type="Pfam" id="PF04616">
    <property type="entry name" value="Glyco_hydro_43"/>
    <property type="match status" value="1"/>
</dbReference>
<name>A0ABZ1CSG3_9TREE</name>
<evidence type="ECO:0000256" key="3">
    <source>
        <dbReference type="ARBA" id="ARBA00022801"/>
    </source>
</evidence>
<keyword evidence="3 5" id="KW-0378">Hydrolase</keyword>
<dbReference type="RefSeq" id="XP_062789442.1">
    <property type="nucleotide sequence ID" value="XM_062933391.1"/>
</dbReference>
<proteinExistence type="inferred from homology"/>
<evidence type="ECO:0000256" key="2">
    <source>
        <dbReference type="ARBA" id="ARBA00022729"/>
    </source>
</evidence>
<feature type="chain" id="PRO_5046802577" description="Arabinanase/levansucrase/invertase" evidence="7">
    <location>
        <begin position="18"/>
        <end position="392"/>
    </location>
</feature>
<dbReference type="CDD" id="cd18820">
    <property type="entry name" value="GH43_LbAraf43-like"/>
    <property type="match status" value="1"/>
</dbReference>
<evidence type="ECO:0008006" key="10">
    <source>
        <dbReference type="Google" id="ProtNLM"/>
    </source>
</evidence>
<keyword evidence="9" id="KW-1185">Reference proteome</keyword>
<evidence type="ECO:0000313" key="8">
    <source>
        <dbReference type="EMBL" id="WRT64702.1"/>
    </source>
</evidence>
<dbReference type="SUPFAM" id="SSF75005">
    <property type="entry name" value="Arabinanase/levansucrase/invertase"/>
    <property type="match status" value="1"/>
</dbReference>
<keyword evidence="4 5" id="KW-0326">Glycosidase</keyword>